<evidence type="ECO:0000313" key="2">
    <source>
        <dbReference type="Proteomes" id="UP001331761"/>
    </source>
</evidence>
<dbReference type="Proteomes" id="UP001331761">
    <property type="component" value="Unassembled WGS sequence"/>
</dbReference>
<dbReference type="AlphaFoldDB" id="A0AAN8IGC1"/>
<protein>
    <submittedName>
        <fullName evidence="1">Uncharacterized protein</fullName>
    </submittedName>
</protein>
<name>A0AAN8IGC1_TRICO</name>
<accession>A0AAN8IGC1</accession>
<feature type="non-terminal residue" evidence="1">
    <location>
        <position position="1"/>
    </location>
</feature>
<dbReference type="EMBL" id="WIXE01015157">
    <property type="protein sequence ID" value="KAK5973694.1"/>
    <property type="molecule type" value="Genomic_DNA"/>
</dbReference>
<comment type="caution">
    <text evidence="1">The sequence shown here is derived from an EMBL/GenBank/DDBJ whole genome shotgun (WGS) entry which is preliminary data.</text>
</comment>
<keyword evidence="2" id="KW-1185">Reference proteome</keyword>
<sequence>FATFPNMAMNLLTKGYERNPVATANLIHFLLLARSQELRRLMEPPLQGHFRARNLEVTYFVVFAVKS</sequence>
<organism evidence="1 2">
    <name type="scientific">Trichostrongylus colubriformis</name>
    <name type="common">Black scour worm</name>
    <dbReference type="NCBI Taxonomy" id="6319"/>
    <lineage>
        <taxon>Eukaryota</taxon>
        <taxon>Metazoa</taxon>
        <taxon>Ecdysozoa</taxon>
        <taxon>Nematoda</taxon>
        <taxon>Chromadorea</taxon>
        <taxon>Rhabditida</taxon>
        <taxon>Rhabditina</taxon>
        <taxon>Rhabditomorpha</taxon>
        <taxon>Strongyloidea</taxon>
        <taxon>Trichostrongylidae</taxon>
        <taxon>Trichostrongylus</taxon>
    </lineage>
</organism>
<reference evidence="1 2" key="1">
    <citation type="submission" date="2019-10" db="EMBL/GenBank/DDBJ databases">
        <title>Assembly and Annotation for the nematode Trichostrongylus colubriformis.</title>
        <authorList>
            <person name="Martin J."/>
        </authorList>
    </citation>
    <scope>NUCLEOTIDE SEQUENCE [LARGE SCALE GENOMIC DNA]</scope>
    <source>
        <strain evidence="1">G859</strain>
        <tissue evidence="1">Whole worm</tissue>
    </source>
</reference>
<proteinExistence type="predicted"/>
<gene>
    <name evidence="1" type="ORF">GCK32_020346</name>
</gene>
<evidence type="ECO:0000313" key="1">
    <source>
        <dbReference type="EMBL" id="KAK5973694.1"/>
    </source>
</evidence>